<feature type="domain" description="HTH araC/xylS-type" evidence="4">
    <location>
        <begin position="194"/>
        <end position="292"/>
    </location>
</feature>
<proteinExistence type="predicted"/>
<dbReference type="Proteomes" id="UP000033047">
    <property type="component" value="Unassembled WGS sequence"/>
</dbReference>
<gene>
    <name evidence="5" type="ORF">HMPREF1535_03751</name>
</gene>
<protein>
    <recommendedName>
        <fullName evidence="4">HTH araC/xylS-type domain-containing protein</fullName>
    </recommendedName>
</protein>
<dbReference type="SUPFAM" id="SSF46689">
    <property type="entry name" value="Homeodomain-like"/>
    <property type="match status" value="1"/>
</dbReference>
<keyword evidence="2" id="KW-0238">DNA-binding</keyword>
<dbReference type="PATRIC" id="fig|927665.4.peg.3858"/>
<dbReference type="InterPro" id="IPR018060">
    <property type="entry name" value="HTH_AraC"/>
</dbReference>
<evidence type="ECO:0000256" key="2">
    <source>
        <dbReference type="ARBA" id="ARBA00023125"/>
    </source>
</evidence>
<dbReference type="AlphaFoldDB" id="A0A0F5IV61"/>
<dbReference type="Pfam" id="PF12833">
    <property type="entry name" value="HTH_18"/>
    <property type="match status" value="1"/>
</dbReference>
<evidence type="ECO:0000313" key="6">
    <source>
        <dbReference type="Proteomes" id="UP000033047"/>
    </source>
</evidence>
<dbReference type="HOGENOM" id="CLU_000445_88_2_10"/>
<dbReference type="GO" id="GO:0003700">
    <property type="term" value="F:DNA-binding transcription factor activity"/>
    <property type="evidence" value="ECO:0007669"/>
    <property type="project" value="InterPro"/>
</dbReference>
<dbReference type="Gene3D" id="1.10.10.60">
    <property type="entry name" value="Homeodomain-like"/>
    <property type="match status" value="1"/>
</dbReference>
<evidence type="ECO:0000259" key="4">
    <source>
        <dbReference type="PROSITE" id="PS01124"/>
    </source>
</evidence>
<dbReference type="STRING" id="927665.HMPREF1535_03751"/>
<reference evidence="5 6" key="1">
    <citation type="submission" date="2013-04" db="EMBL/GenBank/DDBJ databases">
        <title>The Genome Sequence of Parabacteroides goldsteinii DSM 19448.</title>
        <authorList>
            <consortium name="The Broad Institute Genomics Platform"/>
            <person name="Earl A."/>
            <person name="Ward D."/>
            <person name="Feldgarden M."/>
            <person name="Gevers D."/>
            <person name="Martens E."/>
            <person name="Sakamoto M."/>
            <person name="Benno Y."/>
            <person name="Song Y."/>
            <person name="Liu C."/>
            <person name="Lee J."/>
            <person name="Bolanos M."/>
            <person name="Vaisanen M.L."/>
            <person name="Finegold S.M."/>
            <person name="Walker B."/>
            <person name="Young S."/>
            <person name="Zeng Q."/>
            <person name="Gargeya S."/>
            <person name="Fitzgerald M."/>
            <person name="Haas B."/>
            <person name="Abouelleil A."/>
            <person name="Allen A.W."/>
            <person name="Alvarado L."/>
            <person name="Arachchi H.M."/>
            <person name="Berlin A.M."/>
            <person name="Chapman S.B."/>
            <person name="Gainer-Dewar J."/>
            <person name="Goldberg J."/>
            <person name="Griggs A."/>
            <person name="Gujja S."/>
            <person name="Hansen M."/>
            <person name="Howarth C."/>
            <person name="Imamovic A."/>
            <person name="Ireland A."/>
            <person name="Larimer J."/>
            <person name="McCowan C."/>
            <person name="Murphy C."/>
            <person name="Pearson M."/>
            <person name="Poon T.W."/>
            <person name="Priest M."/>
            <person name="Roberts A."/>
            <person name="Saif S."/>
            <person name="Shea T."/>
            <person name="Sisk P."/>
            <person name="Sykes S."/>
            <person name="Wortman J."/>
            <person name="Nusbaum C."/>
            <person name="Birren B."/>
        </authorList>
    </citation>
    <scope>NUCLEOTIDE SEQUENCE [LARGE SCALE GENOMIC DNA]</scope>
    <source>
        <strain evidence="5 6">DSM 19448</strain>
    </source>
</reference>
<dbReference type="SMART" id="SM00342">
    <property type="entry name" value="HTH_ARAC"/>
    <property type="match status" value="1"/>
</dbReference>
<dbReference type="InterPro" id="IPR020449">
    <property type="entry name" value="Tscrpt_reg_AraC-type_HTH"/>
</dbReference>
<dbReference type="GeneID" id="69980283"/>
<dbReference type="InterPro" id="IPR009057">
    <property type="entry name" value="Homeodomain-like_sf"/>
</dbReference>
<sequence>MLSLKIIYQDNMEANIQIFDIPTDFIAGDNITGDMLNRYVRFSCKMKAVLFAFCVEGSVHATINLSEYTIKKDDFITLTPDSFVQLNDVSPDAHFFYACFSQDFMENNNLVLTTVRLLPILAENPVICLSEDLSQLYQDIFKPLIHAYSLPCTLENKEIIKSVFTIFMQGTAELYKNHGKWKSALHSRSKVMCREFIKLVMSNYTKQRSVAFYAEHLGVTVSHFCSTIKKETGKTALEIITAIVMMDIKAQLKSTELPIKEIAFSLGFNNMSFFNRYFKRHTGMTPQEYRNS</sequence>
<organism evidence="5 6">
    <name type="scientific">Parabacteroides goldsteinii DSM 19448 = WAL 12034</name>
    <dbReference type="NCBI Taxonomy" id="927665"/>
    <lineage>
        <taxon>Bacteria</taxon>
        <taxon>Pseudomonadati</taxon>
        <taxon>Bacteroidota</taxon>
        <taxon>Bacteroidia</taxon>
        <taxon>Bacteroidales</taxon>
        <taxon>Tannerellaceae</taxon>
        <taxon>Parabacteroides</taxon>
    </lineage>
</organism>
<dbReference type="GO" id="GO:0043565">
    <property type="term" value="F:sequence-specific DNA binding"/>
    <property type="evidence" value="ECO:0007669"/>
    <property type="project" value="InterPro"/>
</dbReference>
<dbReference type="PRINTS" id="PR00032">
    <property type="entry name" value="HTHARAC"/>
</dbReference>
<dbReference type="PANTHER" id="PTHR43280">
    <property type="entry name" value="ARAC-FAMILY TRANSCRIPTIONAL REGULATOR"/>
    <property type="match status" value="1"/>
</dbReference>
<evidence type="ECO:0000256" key="1">
    <source>
        <dbReference type="ARBA" id="ARBA00023015"/>
    </source>
</evidence>
<name>A0A0F5IV61_9BACT</name>
<evidence type="ECO:0000256" key="3">
    <source>
        <dbReference type="ARBA" id="ARBA00023163"/>
    </source>
</evidence>
<dbReference type="PROSITE" id="PS01124">
    <property type="entry name" value="HTH_ARAC_FAMILY_2"/>
    <property type="match status" value="1"/>
</dbReference>
<dbReference type="RefSeq" id="WP_007656633.1">
    <property type="nucleotide sequence ID" value="NZ_KQ033913.1"/>
</dbReference>
<dbReference type="EMBL" id="AQHV01000020">
    <property type="protein sequence ID" value="KKB49125.1"/>
    <property type="molecule type" value="Genomic_DNA"/>
</dbReference>
<keyword evidence="1" id="KW-0805">Transcription regulation</keyword>
<dbReference type="PANTHER" id="PTHR43280:SF32">
    <property type="entry name" value="TRANSCRIPTIONAL REGULATORY PROTEIN"/>
    <property type="match status" value="1"/>
</dbReference>
<keyword evidence="3" id="KW-0804">Transcription</keyword>
<comment type="caution">
    <text evidence="5">The sequence shown here is derived from an EMBL/GenBank/DDBJ whole genome shotgun (WGS) entry which is preliminary data.</text>
</comment>
<accession>A0A0F5IV61</accession>
<evidence type="ECO:0000313" key="5">
    <source>
        <dbReference type="EMBL" id="KKB49125.1"/>
    </source>
</evidence>